<reference evidence="1" key="1">
    <citation type="journal article" date="2015" name="Nature">
        <title>Complex archaea that bridge the gap between prokaryotes and eukaryotes.</title>
        <authorList>
            <person name="Spang A."/>
            <person name="Saw J.H."/>
            <person name="Jorgensen S.L."/>
            <person name="Zaremba-Niedzwiedzka K."/>
            <person name="Martijn J."/>
            <person name="Lind A.E."/>
            <person name="van Eijk R."/>
            <person name="Schleper C."/>
            <person name="Guy L."/>
            <person name="Ettema T.J."/>
        </authorList>
    </citation>
    <scope>NUCLEOTIDE SEQUENCE</scope>
</reference>
<evidence type="ECO:0000313" key="1">
    <source>
        <dbReference type="EMBL" id="KKM62889.1"/>
    </source>
</evidence>
<dbReference type="AlphaFoldDB" id="A0A0F9IZS2"/>
<organism evidence="1">
    <name type="scientific">marine sediment metagenome</name>
    <dbReference type="NCBI Taxonomy" id="412755"/>
    <lineage>
        <taxon>unclassified sequences</taxon>
        <taxon>metagenomes</taxon>
        <taxon>ecological metagenomes</taxon>
    </lineage>
</organism>
<name>A0A0F9IZS2_9ZZZZ</name>
<proteinExistence type="predicted"/>
<gene>
    <name evidence="1" type="ORF">LCGC14_1517030</name>
</gene>
<comment type="caution">
    <text evidence="1">The sequence shown here is derived from an EMBL/GenBank/DDBJ whole genome shotgun (WGS) entry which is preliminary data.</text>
</comment>
<protein>
    <submittedName>
        <fullName evidence="1">Uncharacterized protein</fullName>
    </submittedName>
</protein>
<sequence length="62" mass="7037">MKDRKSKTLGYLPGWGGYLVYEALVELKCVHCGDEIRPGEPFIRTGKGDRTNRSYPTCKECI</sequence>
<dbReference type="EMBL" id="LAZR01011207">
    <property type="protein sequence ID" value="KKM62889.1"/>
    <property type="molecule type" value="Genomic_DNA"/>
</dbReference>
<accession>A0A0F9IZS2</accession>